<dbReference type="InterPro" id="IPR053175">
    <property type="entry name" value="DHMBA_Reg_Transcription_Factor"/>
</dbReference>
<dbReference type="AlphaFoldDB" id="A0A6A6GZ56"/>
<gene>
    <name evidence="4" type="ORF">EV356DRAFT_508060</name>
</gene>
<dbReference type="EMBL" id="ML991834">
    <property type="protein sequence ID" value="KAF2230929.1"/>
    <property type="molecule type" value="Genomic_DNA"/>
</dbReference>
<dbReference type="Pfam" id="PF11951">
    <property type="entry name" value="Fungal_trans_2"/>
    <property type="match status" value="1"/>
</dbReference>
<accession>A0A6A6GZ56</accession>
<dbReference type="CDD" id="cd00067">
    <property type="entry name" value="GAL4"/>
    <property type="match status" value="1"/>
</dbReference>
<name>A0A6A6GZ56_VIRVR</name>
<evidence type="ECO:0000256" key="1">
    <source>
        <dbReference type="ARBA" id="ARBA00023242"/>
    </source>
</evidence>
<dbReference type="Proteomes" id="UP000800092">
    <property type="component" value="Unassembled WGS sequence"/>
</dbReference>
<feature type="domain" description="Zn(2)-C6 fungal-type" evidence="3">
    <location>
        <begin position="10"/>
        <end position="38"/>
    </location>
</feature>
<dbReference type="InterPro" id="IPR001138">
    <property type="entry name" value="Zn2Cys6_DnaBD"/>
</dbReference>
<dbReference type="OrthoDB" id="4491390at2759"/>
<dbReference type="PROSITE" id="PS50048">
    <property type="entry name" value="ZN2_CY6_FUNGAL_2"/>
    <property type="match status" value="1"/>
</dbReference>
<dbReference type="Gene3D" id="4.10.240.10">
    <property type="entry name" value="Zn(2)-C6 fungal-type DNA-binding domain"/>
    <property type="match status" value="1"/>
</dbReference>
<evidence type="ECO:0000313" key="4">
    <source>
        <dbReference type="EMBL" id="KAF2230929.1"/>
    </source>
</evidence>
<evidence type="ECO:0000313" key="5">
    <source>
        <dbReference type="Proteomes" id="UP000800092"/>
    </source>
</evidence>
<dbReference type="PANTHER" id="PTHR38791:SF13">
    <property type="entry name" value="ZN(2)-C6 FUNGAL-TYPE DOMAIN-CONTAINING PROTEIN"/>
    <property type="match status" value="1"/>
</dbReference>
<dbReference type="PANTHER" id="PTHR38791">
    <property type="entry name" value="ZN(II)2CYS6 TRANSCRIPTION FACTOR (EUROFUNG)-RELATED-RELATED"/>
    <property type="match status" value="1"/>
</dbReference>
<keyword evidence="5" id="KW-1185">Reference proteome</keyword>
<dbReference type="InterPro" id="IPR036864">
    <property type="entry name" value="Zn2-C6_fun-type_DNA-bd_sf"/>
</dbReference>
<dbReference type="PROSITE" id="PS00463">
    <property type="entry name" value="ZN2_CY6_FUNGAL_1"/>
    <property type="match status" value="1"/>
</dbReference>
<sequence>MVYTGKPSRACNTCRNRRIKCDEARPFCGQCKKSARVCPGYRDEFDLIFRNETSATKRRAQKGASRERETATNAVPQKTARLSDDFQSLEPIINSLHNDWHTDAYNAFIGSGQVLLAPGLGISDEIQATAFFFRNFVLLPRQTDATRGFLATLLPFYNRLGSDTSLHKAITAVALCAFANFPEKAYLKDRAVAEYGRAIRKVNDTIVSPTIARSDEMLLTILLLGLYETISSKLRSSGAWSAHINGAVTLAKLRGTEQFNNPVSLNLFRAVRAHMLVNAIQNSLPITEFPAEHGWLSDCEHESTTAQRLMFVTIQLPAVRQRAKQVFADPRLMDQRDVLSQLSTSAADLDDAFARWYDSLPPRWSHQTVATLEGMPDDLEEAEAWPGPMNVYEDLIVSNVINNHRMGRIFCQAVVIACQARLGQSREAVEQSEKYQKAVKTARDLVNAVCATVPFHLGYDIKDRARKMAQSKTAAEAVGGYFLLWPLFVCTRVECIPADQKRWVRGRLRYISRTYGIDGLEYLKHVPENYLSRGIRMVNDPTPDDYPHQSPEAGEMMTMPMPMMESKFARSTTEFFTPSIQSDSGAPMMIPAPMMGAELFQLQLVGSGVNTCF</sequence>
<protein>
    <recommendedName>
        <fullName evidence="3">Zn(2)-C6 fungal-type domain-containing protein</fullName>
    </recommendedName>
</protein>
<evidence type="ECO:0000256" key="2">
    <source>
        <dbReference type="SAM" id="MobiDB-lite"/>
    </source>
</evidence>
<dbReference type="SUPFAM" id="SSF57701">
    <property type="entry name" value="Zn2/Cys6 DNA-binding domain"/>
    <property type="match status" value="1"/>
</dbReference>
<dbReference type="SMART" id="SM00066">
    <property type="entry name" value="GAL4"/>
    <property type="match status" value="1"/>
</dbReference>
<dbReference type="InterPro" id="IPR021858">
    <property type="entry name" value="Fun_TF"/>
</dbReference>
<dbReference type="GO" id="GO:0008270">
    <property type="term" value="F:zinc ion binding"/>
    <property type="evidence" value="ECO:0007669"/>
    <property type="project" value="InterPro"/>
</dbReference>
<evidence type="ECO:0000259" key="3">
    <source>
        <dbReference type="PROSITE" id="PS50048"/>
    </source>
</evidence>
<dbReference type="GO" id="GO:0000981">
    <property type="term" value="F:DNA-binding transcription factor activity, RNA polymerase II-specific"/>
    <property type="evidence" value="ECO:0007669"/>
    <property type="project" value="InterPro"/>
</dbReference>
<feature type="region of interest" description="Disordered" evidence="2">
    <location>
        <begin position="56"/>
        <end position="77"/>
    </location>
</feature>
<dbReference type="Pfam" id="PF00172">
    <property type="entry name" value="Zn_clus"/>
    <property type="match status" value="1"/>
</dbReference>
<reference evidence="4" key="1">
    <citation type="journal article" date="2020" name="Stud. Mycol.">
        <title>101 Dothideomycetes genomes: a test case for predicting lifestyles and emergence of pathogens.</title>
        <authorList>
            <person name="Haridas S."/>
            <person name="Albert R."/>
            <person name="Binder M."/>
            <person name="Bloem J."/>
            <person name="Labutti K."/>
            <person name="Salamov A."/>
            <person name="Andreopoulos B."/>
            <person name="Baker S."/>
            <person name="Barry K."/>
            <person name="Bills G."/>
            <person name="Bluhm B."/>
            <person name="Cannon C."/>
            <person name="Castanera R."/>
            <person name="Culley D."/>
            <person name="Daum C."/>
            <person name="Ezra D."/>
            <person name="Gonzalez J."/>
            <person name="Henrissat B."/>
            <person name="Kuo A."/>
            <person name="Liang C."/>
            <person name="Lipzen A."/>
            <person name="Lutzoni F."/>
            <person name="Magnuson J."/>
            <person name="Mondo S."/>
            <person name="Nolan M."/>
            <person name="Ohm R."/>
            <person name="Pangilinan J."/>
            <person name="Park H.-J."/>
            <person name="Ramirez L."/>
            <person name="Alfaro M."/>
            <person name="Sun H."/>
            <person name="Tritt A."/>
            <person name="Yoshinaga Y."/>
            <person name="Zwiers L.-H."/>
            <person name="Turgeon B."/>
            <person name="Goodwin S."/>
            <person name="Spatafora J."/>
            <person name="Crous P."/>
            <person name="Grigoriev I."/>
        </authorList>
    </citation>
    <scope>NUCLEOTIDE SEQUENCE</scope>
    <source>
        <strain evidence="4">Tuck. ex Michener</strain>
    </source>
</reference>
<organism evidence="4 5">
    <name type="scientific">Viridothelium virens</name>
    <name type="common">Speckled blister lichen</name>
    <name type="synonym">Trypethelium virens</name>
    <dbReference type="NCBI Taxonomy" id="1048519"/>
    <lineage>
        <taxon>Eukaryota</taxon>
        <taxon>Fungi</taxon>
        <taxon>Dikarya</taxon>
        <taxon>Ascomycota</taxon>
        <taxon>Pezizomycotina</taxon>
        <taxon>Dothideomycetes</taxon>
        <taxon>Dothideomycetes incertae sedis</taxon>
        <taxon>Trypetheliales</taxon>
        <taxon>Trypetheliaceae</taxon>
        <taxon>Viridothelium</taxon>
    </lineage>
</organism>
<proteinExistence type="predicted"/>
<keyword evidence="1" id="KW-0539">Nucleus</keyword>